<protein>
    <submittedName>
        <fullName evidence="4">Uncharacterized protein LOC127751701</fullName>
    </submittedName>
</protein>
<evidence type="ECO:0000313" key="4">
    <source>
        <dbReference type="RefSeq" id="XP_052131625.1"/>
    </source>
</evidence>
<keyword evidence="3" id="KW-1185">Reference proteome</keyword>
<feature type="signal peptide" evidence="2">
    <location>
        <begin position="1"/>
        <end position="25"/>
    </location>
</feature>
<accession>A0A9C6XUQ5</accession>
<dbReference type="GeneID" id="127751701"/>
<feature type="region of interest" description="Disordered" evidence="1">
    <location>
        <begin position="25"/>
        <end position="91"/>
    </location>
</feature>
<feature type="compositionally biased region" description="Pro residues" evidence="1">
    <location>
        <begin position="57"/>
        <end position="69"/>
    </location>
</feature>
<feature type="compositionally biased region" description="Basic and acidic residues" evidence="1">
    <location>
        <begin position="80"/>
        <end position="91"/>
    </location>
</feature>
<proteinExistence type="predicted"/>
<keyword evidence="2" id="KW-0732">Signal</keyword>
<organism evidence="3 4">
    <name type="scientific">Frankliniella occidentalis</name>
    <name type="common">Western flower thrips</name>
    <name type="synonym">Euthrips occidentalis</name>
    <dbReference type="NCBI Taxonomy" id="133901"/>
    <lineage>
        <taxon>Eukaryota</taxon>
        <taxon>Metazoa</taxon>
        <taxon>Ecdysozoa</taxon>
        <taxon>Arthropoda</taxon>
        <taxon>Hexapoda</taxon>
        <taxon>Insecta</taxon>
        <taxon>Pterygota</taxon>
        <taxon>Neoptera</taxon>
        <taxon>Paraneoptera</taxon>
        <taxon>Thysanoptera</taxon>
        <taxon>Terebrantia</taxon>
        <taxon>Thripoidea</taxon>
        <taxon>Thripidae</taxon>
        <taxon>Frankliniella</taxon>
    </lineage>
</organism>
<gene>
    <name evidence="4" type="primary">LOC127751701</name>
</gene>
<dbReference type="PROSITE" id="PS51257">
    <property type="entry name" value="PROKAR_LIPOPROTEIN"/>
    <property type="match status" value="1"/>
</dbReference>
<sequence length="103" mass="10829">MGPAGRLCAAVLVLSAASCLLPCRAAPPGDIPSETEPQLGPDYETSTQEQPSDGDPTEPPPSLGAPLPPTIIAVPTWRSCPDRDEYRDPSGKCRKRFITAKSG</sequence>
<reference evidence="4" key="1">
    <citation type="submission" date="2025-08" db="UniProtKB">
        <authorList>
            <consortium name="RefSeq"/>
        </authorList>
    </citation>
    <scope>IDENTIFICATION</scope>
    <source>
        <tissue evidence="4">Whole organism</tissue>
    </source>
</reference>
<dbReference type="KEGG" id="foc:127751701"/>
<dbReference type="AlphaFoldDB" id="A0A9C6XUQ5"/>
<dbReference type="RefSeq" id="XP_052131625.1">
    <property type="nucleotide sequence ID" value="XM_052275665.1"/>
</dbReference>
<name>A0A9C6XUQ5_FRAOC</name>
<evidence type="ECO:0000256" key="2">
    <source>
        <dbReference type="SAM" id="SignalP"/>
    </source>
</evidence>
<evidence type="ECO:0000256" key="1">
    <source>
        <dbReference type="SAM" id="MobiDB-lite"/>
    </source>
</evidence>
<evidence type="ECO:0000313" key="3">
    <source>
        <dbReference type="Proteomes" id="UP000504606"/>
    </source>
</evidence>
<feature type="chain" id="PRO_5038562513" evidence="2">
    <location>
        <begin position="26"/>
        <end position="103"/>
    </location>
</feature>
<dbReference type="Proteomes" id="UP000504606">
    <property type="component" value="Unplaced"/>
</dbReference>